<dbReference type="EMBL" id="JAEMHL010000003">
    <property type="protein sequence ID" value="MBJ6749879.1"/>
    <property type="molecule type" value="Genomic_DNA"/>
</dbReference>
<protein>
    <submittedName>
        <fullName evidence="1">Sel1 repeat family protein</fullName>
    </submittedName>
</protein>
<reference evidence="1 2" key="1">
    <citation type="submission" date="2020-12" db="EMBL/GenBank/DDBJ databases">
        <title>Geomonas sp. Red421, isolated from paddy soil.</title>
        <authorList>
            <person name="Xu Z."/>
            <person name="Zhang Z."/>
            <person name="Masuda Y."/>
            <person name="Itoh H."/>
            <person name="Senoo K."/>
        </authorList>
    </citation>
    <scope>NUCLEOTIDE SEQUENCE [LARGE SCALE GENOMIC DNA]</scope>
    <source>
        <strain evidence="1 2">Red421</strain>
    </source>
</reference>
<gene>
    <name evidence="1" type="ORF">JFN91_06605</name>
</gene>
<dbReference type="Pfam" id="PF08238">
    <property type="entry name" value="Sel1"/>
    <property type="match status" value="3"/>
</dbReference>
<proteinExistence type="predicted"/>
<sequence length="199" mass="22325">MANYKEFNVMSVFDLFKKNRKMTLNALIQGDVKITIGALLDLDEIQCRPDIINAAMKLLCNEKHAEDGYNILGELAVEGDAEAQFIMGDICESMLNRPEQAAIWFQRAADQGLAKAQRNYADMLMVGKGLACDRAKAFCYYTKAAEQGIPEAQFVLGEFFRNGDAVPKDLEKAAYWYGQSSKNGFKHAETRLNQIYADN</sequence>
<dbReference type="Proteomes" id="UP000614714">
    <property type="component" value="Unassembled WGS sequence"/>
</dbReference>
<dbReference type="InterPro" id="IPR050767">
    <property type="entry name" value="Sel1_AlgK"/>
</dbReference>
<name>A0ABS0YCL1_9BACT</name>
<dbReference type="SUPFAM" id="SSF81901">
    <property type="entry name" value="HCP-like"/>
    <property type="match status" value="1"/>
</dbReference>
<organism evidence="1 2">
    <name type="scientific">Geomonas anaerohicana</name>
    <dbReference type="NCBI Taxonomy" id="2798583"/>
    <lineage>
        <taxon>Bacteria</taxon>
        <taxon>Pseudomonadati</taxon>
        <taxon>Thermodesulfobacteriota</taxon>
        <taxon>Desulfuromonadia</taxon>
        <taxon>Geobacterales</taxon>
        <taxon>Geobacteraceae</taxon>
        <taxon>Geomonas</taxon>
    </lineage>
</organism>
<dbReference type="InterPro" id="IPR006597">
    <property type="entry name" value="Sel1-like"/>
</dbReference>
<dbReference type="PANTHER" id="PTHR11102:SF160">
    <property type="entry name" value="ERAD-ASSOCIATED E3 UBIQUITIN-PROTEIN LIGASE COMPONENT HRD3"/>
    <property type="match status" value="1"/>
</dbReference>
<dbReference type="Gene3D" id="1.25.40.10">
    <property type="entry name" value="Tetratricopeptide repeat domain"/>
    <property type="match status" value="1"/>
</dbReference>
<keyword evidence="2" id="KW-1185">Reference proteome</keyword>
<dbReference type="InterPro" id="IPR011990">
    <property type="entry name" value="TPR-like_helical_dom_sf"/>
</dbReference>
<dbReference type="PANTHER" id="PTHR11102">
    <property type="entry name" value="SEL-1-LIKE PROTEIN"/>
    <property type="match status" value="1"/>
</dbReference>
<dbReference type="SMART" id="SM00671">
    <property type="entry name" value="SEL1"/>
    <property type="match status" value="3"/>
</dbReference>
<accession>A0ABS0YCL1</accession>
<evidence type="ECO:0000313" key="2">
    <source>
        <dbReference type="Proteomes" id="UP000614714"/>
    </source>
</evidence>
<comment type="caution">
    <text evidence="1">The sequence shown here is derived from an EMBL/GenBank/DDBJ whole genome shotgun (WGS) entry which is preliminary data.</text>
</comment>
<evidence type="ECO:0000313" key="1">
    <source>
        <dbReference type="EMBL" id="MBJ6749879.1"/>
    </source>
</evidence>